<dbReference type="OrthoDB" id="3415124at2"/>
<gene>
    <name evidence="2" type="ORF">D9V28_01300</name>
</gene>
<reference evidence="2 3" key="1">
    <citation type="submission" date="2018-10" db="EMBL/GenBank/DDBJ databases">
        <authorList>
            <person name="Li J."/>
        </authorList>
    </citation>
    <scope>NUCLEOTIDE SEQUENCE [LARGE SCALE GENOMIC DNA]</scope>
    <source>
        <strain evidence="2 3">ZD1-4</strain>
    </source>
</reference>
<keyword evidence="3" id="KW-1185">Reference proteome</keyword>
<feature type="domain" description="Helicase XPB/Ssl2 N-terminal" evidence="1">
    <location>
        <begin position="348"/>
        <end position="476"/>
    </location>
</feature>
<protein>
    <recommendedName>
        <fullName evidence="1">Helicase XPB/Ssl2 N-terminal domain-containing protein</fullName>
    </recommendedName>
</protein>
<evidence type="ECO:0000259" key="1">
    <source>
        <dbReference type="Pfam" id="PF13625"/>
    </source>
</evidence>
<dbReference type="EMBL" id="RCWJ01000001">
    <property type="protein sequence ID" value="RLQ85554.1"/>
    <property type="molecule type" value="Genomic_DNA"/>
</dbReference>
<dbReference type="InterPro" id="IPR032830">
    <property type="entry name" value="XPB/Ssl2_N"/>
</dbReference>
<evidence type="ECO:0000313" key="3">
    <source>
        <dbReference type="Proteomes" id="UP000282460"/>
    </source>
</evidence>
<organism evidence="2 3">
    <name type="scientific">Mycetocola zhadangensis</name>
    <dbReference type="NCBI Taxonomy" id="1164595"/>
    <lineage>
        <taxon>Bacteria</taxon>
        <taxon>Bacillati</taxon>
        <taxon>Actinomycetota</taxon>
        <taxon>Actinomycetes</taxon>
        <taxon>Micrococcales</taxon>
        <taxon>Microbacteriaceae</taxon>
        <taxon>Mycetocola</taxon>
    </lineage>
</organism>
<dbReference type="AlphaFoldDB" id="A0A3L7J4V3"/>
<sequence length="617" mass="66111">MTDIMTLASSLRARDDAALELLLTRRPLTTRGRVKDFFDLAEALLDPVSIRAILTHLDRHTLAVLAASTHEPLSAEQLADRLETLGADHVAERADYAVDVALLTRTANGYAALSAVTGVLDGWPKAGLPGLVELSTERPPAVAHPHPVASASSIDPSAAEHAFATTTATAELIVELLAHPARELGKGGPALPERRRLAHAMQVNEPTVDRYLDLAVRSGLASHEPGGWHPTATGEAWLRETTADRWAALATAWLEAIPVEVRSVLSERTSWGDALHAYAHWLYPAGGEWIREAVDRVATHASLLGITSGPSPAEQLLSTPGSLLLTSDATAAASAMAHFFPSHVRQVYLQHDLSIIAPGPLHPELDLKLRAFAELETRAQAYSYRLSPESVNRALSAGGSAEEMLAFLEKLSLTGIPQPVHYLISQAAARFGTVRVGLIPAGTADVGDAQSYVRSTDSSMIGLLEVDQAIGPIGLRPHSSLRLVSRFEFEVVFWALSDARYPVAAENPDGSLLSVRRQRVTSVPVHSTAPDHSELLKELRAAEAESAGDSGQAWVARQLDAAIRAKQTVTVTVQVPGSGPLEFVLEPTGVSGGRLRARDKRADIERTLPLSSILELK</sequence>
<proteinExistence type="predicted"/>
<accession>A0A3L7J4V3</accession>
<dbReference type="RefSeq" id="WP_121657917.1">
    <property type="nucleotide sequence ID" value="NZ_RCWJ01000001.1"/>
</dbReference>
<dbReference type="Pfam" id="PF13625">
    <property type="entry name" value="Helicase_C_3"/>
    <property type="match status" value="1"/>
</dbReference>
<evidence type="ECO:0000313" key="2">
    <source>
        <dbReference type="EMBL" id="RLQ85554.1"/>
    </source>
</evidence>
<comment type="caution">
    <text evidence="2">The sequence shown here is derived from an EMBL/GenBank/DDBJ whole genome shotgun (WGS) entry which is preliminary data.</text>
</comment>
<dbReference type="Proteomes" id="UP000282460">
    <property type="component" value="Unassembled WGS sequence"/>
</dbReference>
<name>A0A3L7J4V3_9MICO</name>